<dbReference type="GO" id="GO:0051017">
    <property type="term" value="P:actin filament bundle assembly"/>
    <property type="evidence" value="ECO:0007669"/>
    <property type="project" value="TreeGrafter"/>
</dbReference>
<dbReference type="Proteomes" id="UP000247810">
    <property type="component" value="Unassembled WGS sequence"/>
</dbReference>
<dbReference type="CDD" id="cd11525">
    <property type="entry name" value="SYLF_SH3YL1_like"/>
    <property type="match status" value="1"/>
</dbReference>
<dbReference type="InterPro" id="IPR051702">
    <property type="entry name" value="SH3_domain_YSC84-like"/>
</dbReference>
<evidence type="ECO:0000313" key="2">
    <source>
        <dbReference type="EMBL" id="PYH90707.1"/>
    </source>
</evidence>
<sequence>ECAKAAKILDAFTNPDGTDGPDSLIPPKILSNAKGFAIFSISKLGIIGSIRMGCGILIARLPNGNWSAPSAIATVGIGVGGQLGVEIANFVFVLNTSSAVRTFAQMGSLSLGKNVSFAVGPSGRYGEVGGVISSGGVAGIFSYGQNKGLFGGFSTEGSMLYERRSANRKLYGKGVKARDLLGGTVDVPVEAAELMRVLGEGRFRAPVVGDGAGDGKREKGESVEEGVAELDAGEDGDVVKLPIELPAEFIAELPAEEAVPEIYFDRKGEAEGERLSELQGEVPVRKVKS</sequence>
<dbReference type="PANTHER" id="PTHR15629">
    <property type="entry name" value="SH3YL1 PROTEIN"/>
    <property type="match status" value="1"/>
</dbReference>
<dbReference type="EMBL" id="KZ825972">
    <property type="protein sequence ID" value="PYH90707.1"/>
    <property type="molecule type" value="Genomic_DNA"/>
</dbReference>
<dbReference type="STRING" id="1448320.A0A319D8A6"/>
<gene>
    <name evidence="2" type="ORF">BO71DRAFT_333899</name>
</gene>
<evidence type="ECO:0000313" key="3">
    <source>
        <dbReference type="Proteomes" id="UP000247810"/>
    </source>
</evidence>
<evidence type="ECO:0000259" key="1">
    <source>
        <dbReference type="Pfam" id="PF04366"/>
    </source>
</evidence>
<dbReference type="GO" id="GO:0030479">
    <property type="term" value="C:actin cortical patch"/>
    <property type="evidence" value="ECO:0007669"/>
    <property type="project" value="TreeGrafter"/>
</dbReference>
<dbReference type="Pfam" id="PF04366">
    <property type="entry name" value="Ysc84"/>
    <property type="match status" value="1"/>
</dbReference>
<feature type="non-terminal residue" evidence="2">
    <location>
        <position position="1"/>
    </location>
</feature>
<dbReference type="PANTHER" id="PTHR15629:SF2">
    <property type="entry name" value="SH3 DOMAIN-CONTAINING YSC84-LIKE PROTEIN 1"/>
    <property type="match status" value="1"/>
</dbReference>
<dbReference type="OrthoDB" id="10255128at2759"/>
<protein>
    <submittedName>
        <fullName evidence="2">DUF500-domain-containing protein</fullName>
    </submittedName>
</protein>
<reference evidence="2 3" key="1">
    <citation type="submission" date="2018-02" db="EMBL/GenBank/DDBJ databases">
        <title>The genomes of Aspergillus section Nigri reveals drivers in fungal speciation.</title>
        <authorList>
            <consortium name="DOE Joint Genome Institute"/>
            <person name="Vesth T.C."/>
            <person name="Nybo J."/>
            <person name="Theobald S."/>
            <person name="Brandl J."/>
            <person name="Frisvad J.C."/>
            <person name="Nielsen K.F."/>
            <person name="Lyhne E.K."/>
            <person name="Kogle M.E."/>
            <person name="Kuo A."/>
            <person name="Riley R."/>
            <person name="Clum A."/>
            <person name="Nolan M."/>
            <person name="Lipzen A."/>
            <person name="Salamov A."/>
            <person name="Henrissat B."/>
            <person name="Wiebenga A."/>
            <person name="De vries R.P."/>
            <person name="Grigoriev I.V."/>
            <person name="Mortensen U.H."/>
            <person name="Andersen M.R."/>
            <person name="Baker S.E."/>
        </authorList>
    </citation>
    <scope>NUCLEOTIDE SEQUENCE [LARGE SCALE GENOMIC DNA]</scope>
    <source>
        <strain evidence="2 3">CBS 707.79</strain>
    </source>
</reference>
<organism evidence="2 3">
    <name type="scientific">Aspergillus ellipticus CBS 707.79</name>
    <dbReference type="NCBI Taxonomy" id="1448320"/>
    <lineage>
        <taxon>Eukaryota</taxon>
        <taxon>Fungi</taxon>
        <taxon>Dikarya</taxon>
        <taxon>Ascomycota</taxon>
        <taxon>Pezizomycotina</taxon>
        <taxon>Eurotiomycetes</taxon>
        <taxon>Eurotiomycetidae</taxon>
        <taxon>Eurotiales</taxon>
        <taxon>Aspergillaceae</taxon>
        <taxon>Aspergillus</taxon>
        <taxon>Aspergillus subgen. Circumdati</taxon>
    </lineage>
</organism>
<name>A0A319D8A6_9EURO</name>
<dbReference type="GO" id="GO:0035091">
    <property type="term" value="F:phosphatidylinositol binding"/>
    <property type="evidence" value="ECO:0007669"/>
    <property type="project" value="TreeGrafter"/>
</dbReference>
<accession>A0A319D8A6</accession>
<dbReference type="VEuPathDB" id="FungiDB:BO71DRAFT_333899"/>
<proteinExistence type="predicted"/>
<dbReference type="GO" id="GO:0051015">
    <property type="term" value="F:actin filament binding"/>
    <property type="evidence" value="ECO:0007669"/>
    <property type="project" value="TreeGrafter"/>
</dbReference>
<feature type="domain" description="Ysc84 actin-binding" evidence="1">
    <location>
        <begin position="76"/>
        <end position="199"/>
    </location>
</feature>
<keyword evidence="3" id="KW-1185">Reference proteome</keyword>
<dbReference type="GO" id="GO:0051666">
    <property type="term" value="P:actin cortical patch localization"/>
    <property type="evidence" value="ECO:0007669"/>
    <property type="project" value="TreeGrafter"/>
</dbReference>
<dbReference type="AlphaFoldDB" id="A0A319D8A6"/>
<dbReference type="InterPro" id="IPR007461">
    <property type="entry name" value="Ysc84_actin-binding"/>
</dbReference>
<dbReference type="InterPro" id="IPR033643">
    <property type="entry name" value="SYLF_SH3YL1-like"/>
</dbReference>